<protein>
    <submittedName>
        <fullName evidence="2">Uncharacterized protein</fullName>
    </submittedName>
</protein>
<feature type="region of interest" description="Disordered" evidence="1">
    <location>
        <begin position="165"/>
        <end position="207"/>
    </location>
</feature>
<feature type="compositionally biased region" description="Polar residues" evidence="1">
    <location>
        <begin position="178"/>
        <end position="196"/>
    </location>
</feature>
<dbReference type="AlphaFoldDB" id="A0AAW0AIY4"/>
<feature type="region of interest" description="Disordered" evidence="1">
    <location>
        <begin position="49"/>
        <end position="70"/>
    </location>
</feature>
<organism evidence="2 3">
    <name type="scientific">Favolaschia claudopus</name>
    <dbReference type="NCBI Taxonomy" id="2862362"/>
    <lineage>
        <taxon>Eukaryota</taxon>
        <taxon>Fungi</taxon>
        <taxon>Dikarya</taxon>
        <taxon>Basidiomycota</taxon>
        <taxon>Agaricomycotina</taxon>
        <taxon>Agaricomycetes</taxon>
        <taxon>Agaricomycetidae</taxon>
        <taxon>Agaricales</taxon>
        <taxon>Marasmiineae</taxon>
        <taxon>Mycenaceae</taxon>
        <taxon>Favolaschia</taxon>
    </lineage>
</organism>
<sequence length="329" mass="36247">MDYILLPPLTPTCINVNWRTCTTTRKHDKIEKAAMRTLTVNVHPKRRQVEGRGNVPCGIKPVQQPPPGLTERESSYLVTAPHCNDIVGVVGLRVSKRAEAVIAAWDWCGGGVEARRKGGTGGTNAAGYQSRRYSPGLGRMEWSQVAVGRKQASVVRDIVKYAEPRDERRGTRQEPKRQMTTLEDAQNCPSDRNSCRTLPPDTGMLSKDVSPRYRTIFTSINGKTRASHAYVYSSHASSNHKPLSAPRHRAHKLPLFPTSAFPNPATTFVFARPSAHIDRNMPPPTLLNQVRHGDGDGHGGVLASGRPWAVDALCEVLWRHGDGRSEDGV</sequence>
<proteinExistence type="predicted"/>
<dbReference type="Proteomes" id="UP001362999">
    <property type="component" value="Unassembled WGS sequence"/>
</dbReference>
<comment type="caution">
    <text evidence="2">The sequence shown here is derived from an EMBL/GenBank/DDBJ whole genome shotgun (WGS) entry which is preliminary data.</text>
</comment>
<name>A0AAW0AIY4_9AGAR</name>
<evidence type="ECO:0000313" key="3">
    <source>
        <dbReference type="Proteomes" id="UP001362999"/>
    </source>
</evidence>
<keyword evidence="3" id="KW-1185">Reference proteome</keyword>
<reference evidence="2 3" key="1">
    <citation type="journal article" date="2024" name="J Genomics">
        <title>Draft genome sequencing and assembly of Favolaschia claudopus CIRM-BRFM 2984 isolated from oak limbs.</title>
        <authorList>
            <person name="Navarro D."/>
            <person name="Drula E."/>
            <person name="Chaduli D."/>
            <person name="Cazenave R."/>
            <person name="Ahrendt S."/>
            <person name="Wang J."/>
            <person name="Lipzen A."/>
            <person name="Daum C."/>
            <person name="Barry K."/>
            <person name="Grigoriev I.V."/>
            <person name="Favel A."/>
            <person name="Rosso M.N."/>
            <person name="Martin F."/>
        </authorList>
    </citation>
    <scope>NUCLEOTIDE SEQUENCE [LARGE SCALE GENOMIC DNA]</scope>
    <source>
        <strain evidence="2 3">CIRM-BRFM 2984</strain>
    </source>
</reference>
<feature type="compositionally biased region" description="Basic and acidic residues" evidence="1">
    <location>
        <begin position="165"/>
        <end position="177"/>
    </location>
</feature>
<gene>
    <name evidence="2" type="ORF">R3P38DRAFT_2791174</name>
</gene>
<dbReference type="EMBL" id="JAWWNJ010000067">
    <property type="protein sequence ID" value="KAK7008365.1"/>
    <property type="molecule type" value="Genomic_DNA"/>
</dbReference>
<accession>A0AAW0AIY4</accession>
<evidence type="ECO:0000256" key="1">
    <source>
        <dbReference type="SAM" id="MobiDB-lite"/>
    </source>
</evidence>
<evidence type="ECO:0000313" key="2">
    <source>
        <dbReference type="EMBL" id="KAK7008365.1"/>
    </source>
</evidence>